<evidence type="ECO:0000313" key="8">
    <source>
        <dbReference type="Proteomes" id="UP000005223"/>
    </source>
</evidence>
<dbReference type="Proteomes" id="UP000005223">
    <property type="component" value="Chromosome"/>
</dbReference>
<evidence type="ECO:0000313" key="7">
    <source>
        <dbReference type="EMBL" id="AAB85213.1"/>
    </source>
</evidence>
<dbReference type="InParanoid" id="O26804"/>
<sequence>MMTDYDMIVIGAGPAGLTAGIYGGRQGSSVLMLDKGPAGGLGLEVPMMENYPGFEMIAGMSLVTKMKKQATAVAELREMEEVKEIEKGDVFTVKTSRDTYTASAIIFATGSKHRQLGVPGENDLLGRGVCYCATCDGPLYKGRKVLMVGGGNSAAQEAVFLKNIGCDVSIVHRRDELRADKYLQDKLREMEIPVIWNSVVKEIGGDERVEEVIIHNRVTGRDETLKVDGVFIAIGEEPLNQLAVDLGVEVDKGGYIITDKFQRTNVPLVYAAGDITGGLNQWVTACAEGAIAATYAYREIQSY</sequence>
<gene>
    <name evidence="7" type="ordered locus">MTH_708</name>
</gene>
<dbReference type="Pfam" id="PF07992">
    <property type="entry name" value="Pyr_redox_2"/>
    <property type="match status" value="1"/>
</dbReference>
<protein>
    <submittedName>
        <fullName evidence="7">Thioredoxin reductase</fullName>
    </submittedName>
</protein>
<keyword evidence="1" id="KW-0285">Flavoprotein</keyword>
<dbReference type="PRINTS" id="PR00368">
    <property type="entry name" value="FADPNR"/>
</dbReference>
<evidence type="ECO:0000259" key="6">
    <source>
        <dbReference type="Pfam" id="PF07992"/>
    </source>
</evidence>
<dbReference type="GO" id="GO:0019430">
    <property type="term" value="P:removal of superoxide radicals"/>
    <property type="evidence" value="ECO:0007669"/>
    <property type="project" value="InterPro"/>
</dbReference>
<evidence type="ECO:0000256" key="2">
    <source>
        <dbReference type="ARBA" id="ARBA00022827"/>
    </source>
</evidence>
<dbReference type="FunCoup" id="O26804">
    <property type="interactions" value="128"/>
</dbReference>
<evidence type="ECO:0000256" key="4">
    <source>
        <dbReference type="ARBA" id="ARBA00023157"/>
    </source>
</evidence>
<reference evidence="7 8" key="1">
    <citation type="journal article" date="1997" name="J. Bacteriol.">
        <title>Complete genome sequence of Methanobacterium thermoautotrophicum deltaH: functional analysis and comparative genomics.</title>
        <authorList>
            <person name="Smith D.R."/>
            <person name="Doucette-Stamm L.A."/>
            <person name="Deloughery C."/>
            <person name="Lee H.-M."/>
            <person name="Dubois J."/>
            <person name="Aldredge T."/>
            <person name="Bashirzadeh R."/>
            <person name="Blakely D."/>
            <person name="Cook R."/>
            <person name="Gilbert K."/>
            <person name="Harrison D."/>
            <person name="Hoang L."/>
            <person name="Keagle P."/>
            <person name="Lumm W."/>
            <person name="Pothier B."/>
            <person name="Qiu D."/>
            <person name="Spadafora R."/>
            <person name="Vicare R."/>
            <person name="Wang Y."/>
            <person name="Wierzbowski J."/>
            <person name="Gibson R."/>
            <person name="Jiwani N."/>
            <person name="Caruso A."/>
            <person name="Bush D."/>
            <person name="Safer H."/>
            <person name="Patwell D."/>
            <person name="Prabhakar S."/>
            <person name="McDougall S."/>
            <person name="Shimer G."/>
            <person name="Goyal A."/>
            <person name="Pietrovski S."/>
            <person name="Church G.M."/>
            <person name="Daniels C.J."/>
            <person name="Mao J.-i."/>
            <person name="Rice P."/>
            <person name="Nolling J."/>
            <person name="Reeve J.N."/>
        </authorList>
    </citation>
    <scope>NUCLEOTIDE SEQUENCE [LARGE SCALE GENOMIC DNA]</scope>
    <source>
        <strain evidence="8">ATCC 29096 / DSM 1053 / JCM 10044 / NBRC 100330 / Delta H</strain>
    </source>
</reference>
<evidence type="ECO:0000256" key="1">
    <source>
        <dbReference type="ARBA" id="ARBA00022630"/>
    </source>
</evidence>
<dbReference type="EMBL" id="AE000666">
    <property type="protein sequence ID" value="AAB85213.1"/>
    <property type="molecule type" value="Genomic_DNA"/>
</dbReference>
<dbReference type="PATRIC" id="fig|187420.15.peg.691"/>
<dbReference type="InterPro" id="IPR036188">
    <property type="entry name" value="FAD/NAD-bd_sf"/>
</dbReference>
<dbReference type="SUPFAM" id="SSF51905">
    <property type="entry name" value="FAD/NAD(P)-binding domain"/>
    <property type="match status" value="1"/>
</dbReference>
<keyword evidence="5" id="KW-0676">Redox-active center</keyword>
<keyword evidence="2" id="KW-0274">FAD</keyword>
<dbReference type="PaxDb" id="187420-MTH_708"/>
<dbReference type="HOGENOM" id="CLU_031864_5_3_2"/>
<dbReference type="InterPro" id="IPR050097">
    <property type="entry name" value="Ferredoxin-NADP_redctase_2"/>
</dbReference>
<dbReference type="GO" id="GO:0005737">
    <property type="term" value="C:cytoplasm"/>
    <property type="evidence" value="ECO:0007669"/>
    <property type="project" value="InterPro"/>
</dbReference>
<dbReference type="STRING" id="187420.MTH_708"/>
<organism evidence="7 8">
    <name type="scientific">Methanothermobacter thermautotrophicus (strain ATCC 29096 / DSM 1053 / JCM 10044 / NBRC 100330 / Delta H)</name>
    <name type="common">Methanobacterium thermoautotrophicum</name>
    <dbReference type="NCBI Taxonomy" id="187420"/>
    <lineage>
        <taxon>Archaea</taxon>
        <taxon>Methanobacteriati</taxon>
        <taxon>Methanobacteriota</taxon>
        <taxon>Methanomada group</taxon>
        <taxon>Methanobacteria</taxon>
        <taxon>Methanobacteriales</taxon>
        <taxon>Methanobacteriaceae</taxon>
        <taxon>Methanothermobacter</taxon>
    </lineage>
</organism>
<dbReference type="InterPro" id="IPR008255">
    <property type="entry name" value="Pyr_nucl-diS_OxRdtase_2_AS"/>
</dbReference>
<keyword evidence="3" id="KW-0560">Oxidoreductase</keyword>
<dbReference type="InterPro" id="IPR005982">
    <property type="entry name" value="Thioredox_Rdtase"/>
</dbReference>
<dbReference type="Gene3D" id="3.50.50.60">
    <property type="entry name" value="FAD/NAD(P)-binding domain"/>
    <property type="match status" value="2"/>
</dbReference>
<dbReference type="AlphaFoldDB" id="O26804"/>
<dbReference type="NCBIfam" id="TIGR01292">
    <property type="entry name" value="TRX_reduct"/>
    <property type="match status" value="1"/>
</dbReference>
<dbReference type="KEGG" id="mth:MTH_708"/>
<proteinExistence type="predicted"/>
<dbReference type="GO" id="GO:0004791">
    <property type="term" value="F:thioredoxin-disulfide reductase (NADPH) activity"/>
    <property type="evidence" value="ECO:0007669"/>
    <property type="project" value="InterPro"/>
</dbReference>
<dbReference type="EnsemblBacteria" id="AAB85213">
    <property type="protein sequence ID" value="AAB85213"/>
    <property type="gene ID" value="MTH_708"/>
</dbReference>
<accession>O26804</accession>
<keyword evidence="8" id="KW-1185">Reference proteome</keyword>
<evidence type="ECO:0000256" key="3">
    <source>
        <dbReference type="ARBA" id="ARBA00023002"/>
    </source>
</evidence>
<dbReference type="PROSITE" id="PS00573">
    <property type="entry name" value="PYRIDINE_REDOX_2"/>
    <property type="match status" value="1"/>
</dbReference>
<dbReference type="InterPro" id="IPR023753">
    <property type="entry name" value="FAD/NAD-binding_dom"/>
</dbReference>
<dbReference type="PANTHER" id="PTHR48105">
    <property type="entry name" value="THIOREDOXIN REDUCTASE 1-RELATED-RELATED"/>
    <property type="match status" value="1"/>
</dbReference>
<name>O26804_METTH</name>
<feature type="domain" description="FAD/NAD(P)-binding" evidence="6">
    <location>
        <begin position="5"/>
        <end position="289"/>
    </location>
</feature>
<dbReference type="PIR" id="E69194">
    <property type="entry name" value="E69194"/>
</dbReference>
<dbReference type="PRINTS" id="PR00469">
    <property type="entry name" value="PNDRDTASEII"/>
</dbReference>
<evidence type="ECO:0000256" key="5">
    <source>
        <dbReference type="ARBA" id="ARBA00023284"/>
    </source>
</evidence>
<keyword evidence="4" id="KW-1015">Disulfide bond</keyword>